<dbReference type="OrthoDB" id="6860016at2"/>
<name>A0A2K1Q5W2_9GAMM</name>
<dbReference type="Proteomes" id="UP000236345">
    <property type="component" value="Unassembled WGS sequence"/>
</dbReference>
<organism evidence="1 2">
    <name type="scientific">Mixta theicola</name>
    <dbReference type="NCBI Taxonomy" id="1458355"/>
    <lineage>
        <taxon>Bacteria</taxon>
        <taxon>Pseudomonadati</taxon>
        <taxon>Pseudomonadota</taxon>
        <taxon>Gammaproteobacteria</taxon>
        <taxon>Enterobacterales</taxon>
        <taxon>Erwiniaceae</taxon>
        <taxon>Mixta</taxon>
    </lineage>
</organism>
<dbReference type="RefSeq" id="WP_103061041.1">
    <property type="nucleotide sequence ID" value="NZ_BSOF01000029.1"/>
</dbReference>
<dbReference type="Pfam" id="PF05488">
    <property type="entry name" value="PAAR_motif"/>
    <property type="match status" value="1"/>
</dbReference>
<protein>
    <recommendedName>
        <fullName evidence="3">PAAR domain-containing protein</fullName>
    </recommendedName>
</protein>
<dbReference type="EMBL" id="NWUO01000016">
    <property type="protein sequence ID" value="PNS10411.1"/>
    <property type="molecule type" value="Genomic_DNA"/>
</dbReference>
<evidence type="ECO:0000313" key="2">
    <source>
        <dbReference type="Proteomes" id="UP000236345"/>
    </source>
</evidence>
<keyword evidence="2" id="KW-1185">Reference proteome</keyword>
<accession>A0A2K1Q5W2</accession>
<evidence type="ECO:0008006" key="3">
    <source>
        <dbReference type="Google" id="ProtNLM"/>
    </source>
</evidence>
<dbReference type="InterPro" id="IPR008727">
    <property type="entry name" value="PAAR_motif"/>
</dbReference>
<gene>
    <name evidence="1" type="ORF">COO59_17595</name>
</gene>
<dbReference type="Gene3D" id="2.60.200.60">
    <property type="match status" value="1"/>
</dbReference>
<dbReference type="AlphaFoldDB" id="A0A2K1Q5W2"/>
<reference evidence="2" key="1">
    <citation type="submission" date="2017-09" db="EMBL/GenBank/DDBJ databases">
        <authorList>
            <person name="Palmer M."/>
            <person name="Steenkamp E.T."/>
            <person name="Coetzee M.P."/>
            <person name="Avontuur J.R."/>
            <person name="Van Zyl E."/>
            <person name="Chan W.-Y."/>
            <person name="Blom J."/>
            <person name="Venter S.N."/>
        </authorList>
    </citation>
    <scope>NUCLEOTIDE SEQUENCE [LARGE SCALE GENOMIC DNA]</scope>
    <source>
        <strain evidence="2">QC88-366</strain>
    </source>
</reference>
<comment type="caution">
    <text evidence="1">The sequence shown here is derived from an EMBL/GenBank/DDBJ whole genome shotgun (WGS) entry which is preliminary data.</text>
</comment>
<sequence length="85" mass="8706">MPGVIRVGDTTSSGGKVLQGSSNVKFQGKEVSCIGDRVLCPVHGVTSIAEGDECSKINGKPIALHGHRCGCGCSLITSLPNAGRR</sequence>
<evidence type="ECO:0000313" key="1">
    <source>
        <dbReference type="EMBL" id="PNS10411.1"/>
    </source>
</evidence>
<proteinExistence type="predicted"/>
<dbReference type="CDD" id="cd14744">
    <property type="entry name" value="PAAR_CT_2"/>
    <property type="match status" value="1"/>
</dbReference>